<accession>A0A1C2G4B2</accession>
<dbReference type="CDD" id="cd12797">
    <property type="entry name" value="M23_peptidase"/>
    <property type="match status" value="1"/>
</dbReference>
<dbReference type="PANTHER" id="PTHR21666">
    <property type="entry name" value="PEPTIDASE-RELATED"/>
    <property type="match status" value="1"/>
</dbReference>
<comment type="caution">
    <text evidence="2">The sequence shown here is derived from an EMBL/GenBank/DDBJ whole genome shotgun (WGS) entry which is preliminary data.</text>
</comment>
<keyword evidence="3" id="KW-1185">Reference proteome</keyword>
<protein>
    <submittedName>
        <fullName evidence="2">M23 family peptidase</fullName>
    </submittedName>
</protein>
<dbReference type="InterPro" id="IPR011055">
    <property type="entry name" value="Dup_hybrid_motif"/>
</dbReference>
<dbReference type="RefSeq" id="WP_065968829.1">
    <property type="nucleotide sequence ID" value="NZ_CP080624.1"/>
</dbReference>
<dbReference type="STRING" id="163359.A9R16_07045"/>
<dbReference type="EMBL" id="PSYR01000002">
    <property type="protein sequence ID" value="RCN56634.1"/>
    <property type="molecule type" value="Genomic_DNA"/>
</dbReference>
<dbReference type="FunFam" id="2.70.70.10:FF:000006">
    <property type="entry name" value="M23 family peptidase"/>
    <property type="match status" value="1"/>
</dbReference>
<dbReference type="Proteomes" id="UP000253250">
    <property type="component" value="Unassembled WGS sequence"/>
</dbReference>
<dbReference type="SUPFAM" id="SSF51261">
    <property type="entry name" value="Duplicated hybrid motif"/>
    <property type="match status" value="1"/>
</dbReference>
<feature type="domain" description="M23ase beta-sheet core" evidence="1">
    <location>
        <begin position="201"/>
        <end position="295"/>
    </location>
</feature>
<proteinExistence type="predicted"/>
<dbReference type="InterPro" id="IPR050570">
    <property type="entry name" value="Cell_wall_metabolism_enzyme"/>
</dbReference>
<name>A0A1C2G4B2_9GAMM</name>
<evidence type="ECO:0000313" key="3">
    <source>
        <dbReference type="Proteomes" id="UP000253250"/>
    </source>
</evidence>
<dbReference type="PANTHER" id="PTHR21666:SF270">
    <property type="entry name" value="MUREIN HYDROLASE ACTIVATOR ENVC"/>
    <property type="match status" value="1"/>
</dbReference>
<dbReference type="Gene3D" id="2.70.70.10">
    <property type="entry name" value="Glucose Permease (Domain IIA)"/>
    <property type="match status" value="1"/>
</dbReference>
<gene>
    <name evidence="2" type="ORF">C4900_12715</name>
</gene>
<dbReference type="OrthoDB" id="9815245at2"/>
<evidence type="ECO:0000259" key="1">
    <source>
        <dbReference type="Pfam" id="PF01551"/>
    </source>
</evidence>
<dbReference type="AlphaFoldDB" id="A0A1C2G4B2"/>
<reference evidence="2 3" key="1">
    <citation type="submission" date="2018-02" db="EMBL/GenBank/DDBJ databases">
        <title>Insights into the biology of acidophilic members of the Acidiferrobacteraceae family derived from comparative genomic analyses.</title>
        <authorList>
            <person name="Issotta F."/>
            <person name="Thyssen C."/>
            <person name="Mena C."/>
            <person name="Moya A."/>
            <person name="Bellenberg S."/>
            <person name="Sproer C."/>
            <person name="Covarrubias P.C."/>
            <person name="Sand W."/>
            <person name="Quatrini R."/>
            <person name="Vera M."/>
        </authorList>
    </citation>
    <scope>NUCLEOTIDE SEQUENCE [LARGE SCALE GENOMIC DNA]</scope>
    <source>
        <strain evidence="3">m-1</strain>
    </source>
</reference>
<dbReference type="InterPro" id="IPR016047">
    <property type="entry name" value="M23ase_b-sheet_dom"/>
</dbReference>
<dbReference type="Pfam" id="PF01551">
    <property type="entry name" value="Peptidase_M23"/>
    <property type="match status" value="1"/>
</dbReference>
<dbReference type="GO" id="GO:0004222">
    <property type="term" value="F:metalloendopeptidase activity"/>
    <property type="evidence" value="ECO:0007669"/>
    <property type="project" value="TreeGrafter"/>
</dbReference>
<evidence type="ECO:0000313" key="2">
    <source>
        <dbReference type="EMBL" id="RCN56634.1"/>
    </source>
</evidence>
<organism evidence="2 3">
    <name type="scientific">Acidiferrobacter thiooxydans</name>
    <dbReference type="NCBI Taxonomy" id="163359"/>
    <lineage>
        <taxon>Bacteria</taxon>
        <taxon>Pseudomonadati</taxon>
        <taxon>Pseudomonadota</taxon>
        <taxon>Gammaproteobacteria</taxon>
        <taxon>Acidiferrobacterales</taxon>
        <taxon>Acidiferrobacteraceae</taxon>
        <taxon>Acidiferrobacter</taxon>
    </lineage>
</organism>
<sequence>MNIIILREGDARSRPVHVNLRTMVAGALLLFGLLPLTLGALAFWLAAAHTPGAPATGAGVPAAALGQARRLARISHADLSRLAAMVGRLRARASRLDALSARLGALARLPARPMTTRATFTTTPAVPISGTDWTVAGLKAMAQRLKADFMRRSAEMTVLASVLAARQVMALTTPGGWPVRGGWISSPFGPRPDPFTGRPGFHPGVDIAAPIGTPVRAMAAGIVIFAGGDGGFGRLVKVEDGHGEITMYAHLSARYVHVGQVVSKHELLGRVGDTGYSTGPHLHFEVMLHGVPINPIGFLRLADRR</sequence>